<comment type="caution">
    <text evidence="2">The sequence shown here is derived from an EMBL/GenBank/DDBJ whole genome shotgun (WGS) entry which is preliminary data.</text>
</comment>
<gene>
    <name evidence="2" type="ORF">INT44_007031</name>
</gene>
<feature type="region of interest" description="Disordered" evidence="1">
    <location>
        <begin position="16"/>
        <end position="76"/>
    </location>
</feature>
<dbReference type="EMBL" id="JAEPRA010000020">
    <property type="protein sequence ID" value="KAG2173058.1"/>
    <property type="molecule type" value="Genomic_DNA"/>
</dbReference>
<dbReference type="AlphaFoldDB" id="A0A8H7PFP4"/>
<organism evidence="2 3">
    <name type="scientific">Umbelopsis vinacea</name>
    <dbReference type="NCBI Taxonomy" id="44442"/>
    <lineage>
        <taxon>Eukaryota</taxon>
        <taxon>Fungi</taxon>
        <taxon>Fungi incertae sedis</taxon>
        <taxon>Mucoromycota</taxon>
        <taxon>Mucoromycotina</taxon>
        <taxon>Umbelopsidomycetes</taxon>
        <taxon>Umbelopsidales</taxon>
        <taxon>Umbelopsidaceae</taxon>
        <taxon>Umbelopsis</taxon>
    </lineage>
</organism>
<evidence type="ECO:0000256" key="1">
    <source>
        <dbReference type="SAM" id="MobiDB-lite"/>
    </source>
</evidence>
<proteinExistence type="predicted"/>
<name>A0A8H7PFP4_9FUNG</name>
<protein>
    <submittedName>
        <fullName evidence="2">Uncharacterized protein</fullName>
    </submittedName>
</protein>
<feature type="compositionally biased region" description="Polar residues" evidence="1">
    <location>
        <begin position="16"/>
        <end position="31"/>
    </location>
</feature>
<evidence type="ECO:0000313" key="2">
    <source>
        <dbReference type="EMBL" id="KAG2173058.1"/>
    </source>
</evidence>
<keyword evidence="3" id="KW-1185">Reference proteome</keyword>
<feature type="compositionally biased region" description="Basic and acidic residues" evidence="1">
    <location>
        <begin position="34"/>
        <end position="52"/>
    </location>
</feature>
<sequence length="76" mass="8931">MIRTSLQRIYSTTARRTFSRSAVVSSESKQTPDLAKKHGDKIRKEEQNKEQRPNPIPKEAQKKFEEMDKKAEQKKK</sequence>
<evidence type="ECO:0000313" key="3">
    <source>
        <dbReference type="Proteomes" id="UP000612746"/>
    </source>
</evidence>
<dbReference type="Proteomes" id="UP000612746">
    <property type="component" value="Unassembled WGS sequence"/>
</dbReference>
<accession>A0A8H7PFP4</accession>
<reference evidence="2" key="1">
    <citation type="submission" date="2020-12" db="EMBL/GenBank/DDBJ databases">
        <title>Metabolic potential, ecology and presence of endohyphal bacteria is reflected in genomic diversity of Mucoromycotina.</title>
        <authorList>
            <person name="Muszewska A."/>
            <person name="Okrasinska A."/>
            <person name="Steczkiewicz K."/>
            <person name="Drgas O."/>
            <person name="Orlowska M."/>
            <person name="Perlinska-Lenart U."/>
            <person name="Aleksandrzak-Piekarczyk T."/>
            <person name="Szatraj K."/>
            <person name="Zielenkiewicz U."/>
            <person name="Pilsyk S."/>
            <person name="Malc E."/>
            <person name="Mieczkowski P."/>
            <person name="Kruszewska J.S."/>
            <person name="Biernat P."/>
            <person name="Pawlowska J."/>
        </authorList>
    </citation>
    <scope>NUCLEOTIDE SEQUENCE</scope>
    <source>
        <strain evidence="2">WA0000051536</strain>
    </source>
</reference>
<dbReference type="OrthoDB" id="10381652at2759"/>
<feature type="compositionally biased region" description="Basic and acidic residues" evidence="1">
    <location>
        <begin position="59"/>
        <end position="76"/>
    </location>
</feature>